<reference evidence="2 3" key="1">
    <citation type="submission" date="2021-03" db="EMBL/GenBank/DDBJ databases">
        <title>Complete Genome of Pseudoalteromonas viridis Strain BBR56, a new biocontrol bacterial candidate.</title>
        <authorList>
            <person name="Handayani D.P."/>
            <person name="Isnansetyo A."/>
            <person name="Istiqomah I."/>
            <person name="Jumina J."/>
        </authorList>
    </citation>
    <scope>NUCLEOTIDE SEQUENCE [LARGE SCALE GENOMIC DNA]</scope>
    <source>
        <strain evidence="2 3">BBR56</strain>
    </source>
</reference>
<evidence type="ECO:0000313" key="2">
    <source>
        <dbReference type="EMBL" id="QTL37737.1"/>
    </source>
</evidence>
<keyword evidence="3" id="KW-1185">Reference proteome</keyword>
<proteinExistence type="predicted"/>
<dbReference type="SUPFAM" id="SSF82171">
    <property type="entry name" value="DPP6 N-terminal domain-like"/>
    <property type="match status" value="1"/>
</dbReference>
<gene>
    <name evidence="2" type="ORF">J5X90_23155</name>
</gene>
<feature type="region of interest" description="Disordered" evidence="1">
    <location>
        <begin position="852"/>
        <end position="919"/>
    </location>
</feature>
<feature type="compositionally biased region" description="Acidic residues" evidence="1">
    <location>
        <begin position="852"/>
        <end position="863"/>
    </location>
</feature>
<evidence type="ECO:0000256" key="1">
    <source>
        <dbReference type="SAM" id="MobiDB-lite"/>
    </source>
</evidence>
<organism evidence="2 3">
    <name type="scientific">Pseudoalteromonas viridis</name>
    <dbReference type="NCBI Taxonomy" id="339617"/>
    <lineage>
        <taxon>Bacteria</taxon>
        <taxon>Pseudomonadati</taxon>
        <taxon>Pseudomonadota</taxon>
        <taxon>Gammaproteobacteria</taxon>
        <taxon>Alteromonadales</taxon>
        <taxon>Pseudoalteromonadaceae</taxon>
        <taxon>Pseudoalteromonas</taxon>
    </lineage>
</organism>
<sequence>MQYLIIGMLFILGTIEQAQAQVDVSQLSVYKVAEHEYINYEASNGVSKISGNTLFKEGTEGNSFYHVDSQGITFKRQYPKSHFVEPTNIIVEYELSDDGKKLLSIDKANEIAKIWQINADFSLELLSEISFNKPPEELRFVDFAFQDGHYILYGQKEGGTFVRTVFAWDQANNGFSQHSRLTFNNENPSNKLAFHNYPEQGLMVAISPEALYLYQEGAQEFELKQELAFEFVSHNYIATQLDTINNRLLVHYRSETIMLELDENNSVTAASSHPHQNLFGINIRVDDIHPTSDRLIAQDLNCLYTLSLNDFNTYTATELDCDPAVTDISDISADGNKLLMPGRSFNVADISNINDIKQITRPQEQGRIKAPGFHHVNLPLGEHSSLNYNGTLLTHSHLTPELGQTFVADSPLEQASIPECGYRCKEWLALGKEVVALHGDQFTRYSVSGEEDTLATLSGTLTLADSTPLGNWYKAIALNEIEFMLTDGNSLSVFTKTQTGFAHKFTQNIDIEFDYYGYTNVDFIYQNNHLHLFDRNTKQLLRYNYTGDELAYDTAIPFGSLETGDFFDRNLATYMLNDRLIVETQRGYQYIRAVKIFRIENNSLIEEASLPGTLLAQPHAVSETQMLLLADQGDHKAFIFDALADEPLIEVGDYNGYEGSYISKDQLLHFYGQGSVFVSKALKPNADTLEITTLQGVAAEFNLNALFNASLQGKLTFSAENLPDGLTLSAQGMLYFDGTAQPDTAIAIEVLDNHQRTATFAVQNTYIPGPEATGSLLIELTQNESYTVDLKTLIKDALAVTVNYAVGDMTLSDSTLTVTFYEPGEYQLPFSAVNVHGALATHVLQFSVSELVEEKEDDSDAGSDSEKTPDDGEQDNGDGDSKEESTETKTDDNTTSTTGNTQSTANTNSPSKSEDGSGGSLAFLLMAMTLLLPARERFRLRR</sequence>
<dbReference type="Proteomes" id="UP000665025">
    <property type="component" value="Chromosome 2"/>
</dbReference>
<dbReference type="RefSeq" id="WP_209053925.1">
    <property type="nucleotide sequence ID" value="NZ_CP072426.1"/>
</dbReference>
<accession>A0ABX7VD56</accession>
<name>A0ABX7VD56_9GAMM</name>
<feature type="compositionally biased region" description="Basic and acidic residues" evidence="1">
    <location>
        <begin position="879"/>
        <end position="892"/>
    </location>
</feature>
<protein>
    <submittedName>
        <fullName evidence="2">Uncharacterized protein</fullName>
    </submittedName>
</protein>
<evidence type="ECO:0000313" key="3">
    <source>
        <dbReference type="Proteomes" id="UP000665025"/>
    </source>
</evidence>
<dbReference type="EMBL" id="CP072426">
    <property type="protein sequence ID" value="QTL37737.1"/>
    <property type="molecule type" value="Genomic_DNA"/>
</dbReference>
<feature type="compositionally biased region" description="Low complexity" evidence="1">
    <location>
        <begin position="893"/>
        <end position="909"/>
    </location>
</feature>